<evidence type="ECO:0000313" key="2">
    <source>
        <dbReference type="Proteomes" id="UP000189810"/>
    </source>
</evidence>
<dbReference type="RefSeq" id="WP_172838420.1">
    <property type="nucleotide sequence ID" value="NZ_LT670846.1"/>
</dbReference>
<dbReference type="Proteomes" id="UP000189810">
    <property type="component" value="Chromosome I"/>
</dbReference>
<dbReference type="AlphaFoldDB" id="A0A1M6QY46"/>
<dbReference type="EMBL" id="LT670846">
    <property type="protein sequence ID" value="SHK25134.1"/>
    <property type="molecule type" value="Genomic_DNA"/>
</dbReference>
<gene>
    <name evidence="1" type="ORF">SAMN05444391_0444</name>
</gene>
<organism evidence="1 2">
    <name type="scientific">Thermocrinis minervae</name>
    <dbReference type="NCBI Taxonomy" id="381751"/>
    <lineage>
        <taxon>Bacteria</taxon>
        <taxon>Pseudomonadati</taxon>
        <taxon>Aquificota</taxon>
        <taxon>Aquificia</taxon>
        <taxon>Aquificales</taxon>
        <taxon>Aquificaceae</taxon>
        <taxon>Thermocrinis</taxon>
    </lineage>
</organism>
<accession>A0A1M6QY46</accession>
<dbReference type="STRING" id="381751.SAMN05444391_0444"/>
<protein>
    <submittedName>
        <fullName evidence="1">Uncharacterized protein</fullName>
    </submittedName>
</protein>
<reference evidence="1 2" key="1">
    <citation type="submission" date="2016-11" db="EMBL/GenBank/DDBJ databases">
        <authorList>
            <person name="Jaros S."/>
            <person name="Januszkiewicz K."/>
            <person name="Wedrychowicz H."/>
        </authorList>
    </citation>
    <scope>NUCLEOTIDE SEQUENCE [LARGE SCALE GENOMIC DNA]</scope>
    <source>
        <strain evidence="1 2">DSM 19557</strain>
    </source>
</reference>
<proteinExistence type="predicted"/>
<name>A0A1M6QY46_9AQUI</name>
<sequence length="57" mass="6936">MIYPIIREEEDKIVVIYSDKEAEYCEEDDGLLIFYSKMWEPVKIIIPRDDKHNLIYL</sequence>
<keyword evidence="2" id="KW-1185">Reference proteome</keyword>
<evidence type="ECO:0000313" key="1">
    <source>
        <dbReference type="EMBL" id="SHK25134.1"/>
    </source>
</evidence>